<name>A0ABT5JCG4_RHOTP</name>
<evidence type="ECO:0000313" key="1">
    <source>
        <dbReference type="EMBL" id="MDC7787192.1"/>
    </source>
</evidence>
<dbReference type="RefSeq" id="WP_272778033.1">
    <property type="nucleotide sequence ID" value="NZ_JAQQLI010000024.1"/>
</dbReference>
<gene>
    <name evidence="1" type="ORF">PQJ73_15985</name>
</gene>
<dbReference type="SUPFAM" id="SSF54909">
    <property type="entry name" value="Dimeric alpha+beta barrel"/>
    <property type="match status" value="1"/>
</dbReference>
<organism evidence="1 2">
    <name type="scientific">Rhodoplanes tepidamans</name>
    <name type="common">Rhodoplanes cryptolactis</name>
    <dbReference type="NCBI Taxonomy" id="200616"/>
    <lineage>
        <taxon>Bacteria</taxon>
        <taxon>Pseudomonadati</taxon>
        <taxon>Pseudomonadota</taxon>
        <taxon>Alphaproteobacteria</taxon>
        <taxon>Hyphomicrobiales</taxon>
        <taxon>Nitrobacteraceae</taxon>
        <taxon>Rhodoplanes</taxon>
    </lineage>
</organism>
<dbReference type="EMBL" id="JAQQLI010000024">
    <property type="protein sequence ID" value="MDC7787192.1"/>
    <property type="molecule type" value="Genomic_DNA"/>
</dbReference>
<dbReference type="InterPro" id="IPR011008">
    <property type="entry name" value="Dimeric_a/b-barrel"/>
</dbReference>
<comment type="caution">
    <text evidence="1">The sequence shown here is derived from an EMBL/GenBank/DDBJ whole genome shotgun (WGS) entry which is preliminary data.</text>
</comment>
<sequence>MTRALLIVTMEPPPGLAEEFDDWYDTEHFPQRARLPGFESASRWVCLDGWPRWIAVYDMTSAAAVTTPEYKAVSGANSTPWSKRVLARTIGRQRHVAVAVGDQPSLQAQGPAVSRLLAAEWACPQGEVASFARALRRTAGDLPGAVQVRVFAVDKGETALVWLFVTFDAPVVRADLGPVARVEGRGARTFNLYAPYFRTSGY</sequence>
<reference evidence="1" key="2">
    <citation type="submission" date="2023-02" db="EMBL/GenBank/DDBJ databases">
        <authorList>
            <person name="Rayyan A."/>
            <person name="Meyer T."/>
            <person name="Kyndt J.A."/>
        </authorList>
    </citation>
    <scope>NUCLEOTIDE SEQUENCE</scope>
    <source>
        <strain evidence="1">DSM 9987</strain>
    </source>
</reference>
<proteinExistence type="predicted"/>
<protein>
    <submittedName>
        <fullName evidence="1">Uncharacterized protein</fullName>
    </submittedName>
</protein>
<dbReference type="Proteomes" id="UP001165652">
    <property type="component" value="Unassembled WGS sequence"/>
</dbReference>
<keyword evidence="2" id="KW-1185">Reference proteome</keyword>
<reference evidence="1" key="1">
    <citation type="journal article" date="2023" name="Microbiol Resour">
        <title>Genome Sequences of Rhodoplanes serenus and Two Thermotolerant Strains, Rhodoplanes tepidamans and 'Rhodoplanes cryptolactis,' Further Refine the Genus.</title>
        <authorList>
            <person name="Rayyan A.A."/>
            <person name="Kyndt J.A."/>
        </authorList>
    </citation>
    <scope>NUCLEOTIDE SEQUENCE</scope>
    <source>
        <strain evidence="1">DSM 9987</strain>
    </source>
</reference>
<accession>A0ABT5JCG4</accession>
<evidence type="ECO:0000313" key="2">
    <source>
        <dbReference type="Proteomes" id="UP001165652"/>
    </source>
</evidence>